<organism evidence="1 2">
    <name type="scientific">Cystoisospora suis</name>
    <dbReference type="NCBI Taxonomy" id="483139"/>
    <lineage>
        <taxon>Eukaryota</taxon>
        <taxon>Sar</taxon>
        <taxon>Alveolata</taxon>
        <taxon>Apicomplexa</taxon>
        <taxon>Conoidasida</taxon>
        <taxon>Coccidia</taxon>
        <taxon>Eucoccidiorida</taxon>
        <taxon>Eimeriorina</taxon>
        <taxon>Sarcocystidae</taxon>
        <taxon>Cystoisospora</taxon>
    </lineage>
</organism>
<dbReference type="Proteomes" id="UP000221165">
    <property type="component" value="Unassembled WGS sequence"/>
</dbReference>
<dbReference type="AlphaFoldDB" id="A0A2C6KBH9"/>
<name>A0A2C6KBH9_9APIC</name>
<dbReference type="EMBL" id="MIGC01004341">
    <property type="protein sequence ID" value="PHJ18190.1"/>
    <property type="molecule type" value="Genomic_DNA"/>
</dbReference>
<gene>
    <name evidence="1" type="ORF">CSUI_007984</name>
</gene>
<evidence type="ECO:0000313" key="2">
    <source>
        <dbReference type="Proteomes" id="UP000221165"/>
    </source>
</evidence>
<dbReference type="VEuPathDB" id="ToxoDB:CSUI_007984"/>
<evidence type="ECO:0000313" key="1">
    <source>
        <dbReference type="EMBL" id="PHJ18190.1"/>
    </source>
</evidence>
<reference evidence="1 2" key="1">
    <citation type="journal article" date="2017" name="Int. J. Parasitol.">
        <title>The genome of the protozoan parasite Cystoisospora suis and a reverse vaccinology approach to identify vaccine candidates.</title>
        <authorList>
            <person name="Palmieri N."/>
            <person name="Shrestha A."/>
            <person name="Ruttkowski B."/>
            <person name="Beck T."/>
            <person name="Vogl C."/>
            <person name="Tomley F."/>
            <person name="Blake D.P."/>
            <person name="Joachim A."/>
        </authorList>
    </citation>
    <scope>NUCLEOTIDE SEQUENCE [LARGE SCALE GENOMIC DNA]</scope>
    <source>
        <strain evidence="1 2">Wien I</strain>
    </source>
</reference>
<keyword evidence="2" id="KW-1185">Reference proteome</keyword>
<sequence>MIISTIFRSFCIFPSIPPSSFFFSCSLTPSLTTRPRFSGRERPPLPSRSLNSSSTALFGWLNLSIYLSLSRSTSRIPRSEKGLLIIRLFRFILSSFFPTTIKTTLAGHFSHFSFSPG</sequence>
<protein>
    <submittedName>
        <fullName evidence="1">Uncharacterized protein</fullName>
    </submittedName>
</protein>
<dbReference type="RefSeq" id="XP_067919899.1">
    <property type="nucleotide sequence ID" value="XM_068068125.1"/>
</dbReference>
<proteinExistence type="predicted"/>
<comment type="caution">
    <text evidence="1">The sequence shown here is derived from an EMBL/GenBank/DDBJ whole genome shotgun (WGS) entry which is preliminary data.</text>
</comment>
<dbReference type="GeneID" id="94431336"/>
<accession>A0A2C6KBH9</accession>